<comment type="caution">
    <text evidence="4">The sequence shown here is derived from an EMBL/GenBank/DDBJ whole genome shotgun (WGS) entry which is preliminary data.</text>
</comment>
<organism evidence="4 5">
    <name type="scientific">Aquirufa originis</name>
    <dbReference type="NCBI Taxonomy" id="3096514"/>
    <lineage>
        <taxon>Bacteria</taxon>
        <taxon>Pseudomonadati</taxon>
        <taxon>Bacteroidota</taxon>
        <taxon>Cytophagia</taxon>
        <taxon>Cytophagales</taxon>
        <taxon>Flectobacillaceae</taxon>
        <taxon>Aquirufa</taxon>
    </lineage>
</organism>
<evidence type="ECO:0000256" key="2">
    <source>
        <dbReference type="ARBA" id="ARBA00022801"/>
    </source>
</evidence>
<sequence>MKPLLIMLLVWSSHLLAAQQTHIVLDSIHSNVLYESRTFRVYLPKEIIDKKQKQAQYPVLYVLDGDDNYLAISGMMHYLTEVNGNRIFPKMIVVFINNTNRTRDLTPYRVNASAMLPKAMAEVTGGAETFTQVIEKEIIPYINAKYPTSPYRALVGHSFGGIFALSILQKHPDLFDDYIVIDPSLWYDDGRFSKSVLQTIQAGKLGNKSLFIGLANTTNEPNLNKMLASKAPFSVHEKSILRFCQKLSHSNSMLFSYQYYPNDDHGSVPFVGVYDGLRAIFKAHQLSYYEVVKPNFDPEKRIKTYYNNLSAKLKTPLQISPEELEYFDLFYSINQDQKGQKRLRIYYKKLYPNKYDEWLKKH</sequence>
<dbReference type="RefSeq" id="WP_377979319.1">
    <property type="nucleotide sequence ID" value="NZ_JBBKXY010000003.1"/>
</dbReference>
<dbReference type="GO" id="GO:0016787">
    <property type="term" value="F:hydrolase activity"/>
    <property type="evidence" value="ECO:0007669"/>
    <property type="project" value="UniProtKB-KW"/>
</dbReference>
<evidence type="ECO:0000313" key="5">
    <source>
        <dbReference type="Proteomes" id="UP001598112"/>
    </source>
</evidence>
<feature type="chain" id="PRO_5045183498" evidence="3">
    <location>
        <begin position="18"/>
        <end position="362"/>
    </location>
</feature>
<evidence type="ECO:0000313" key="4">
    <source>
        <dbReference type="EMBL" id="MFD3294110.1"/>
    </source>
</evidence>
<evidence type="ECO:0000256" key="1">
    <source>
        <dbReference type="ARBA" id="ARBA00005622"/>
    </source>
</evidence>
<feature type="signal peptide" evidence="3">
    <location>
        <begin position="1"/>
        <end position="17"/>
    </location>
</feature>
<dbReference type="Proteomes" id="UP001598112">
    <property type="component" value="Unassembled WGS sequence"/>
</dbReference>
<dbReference type="InterPro" id="IPR052558">
    <property type="entry name" value="Siderophore_Hydrolase_D"/>
</dbReference>
<keyword evidence="3" id="KW-0732">Signal</keyword>
<dbReference type="EMBL" id="JBBKXY010000003">
    <property type="protein sequence ID" value="MFD3294110.1"/>
    <property type="molecule type" value="Genomic_DNA"/>
</dbReference>
<dbReference type="InterPro" id="IPR029058">
    <property type="entry name" value="AB_hydrolase_fold"/>
</dbReference>
<evidence type="ECO:0000256" key="3">
    <source>
        <dbReference type="SAM" id="SignalP"/>
    </source>
</evidence>
<keyword evidence="5" id="KW-1185">Reference proteome</keyword>
<protein>
    <submittedName>
        <fullName evidence="4">Alpha/beta hydrolase-fold protein</fullName>
    </submittedName>
</protein>
<name>A0ABW6D7T1_9BACT</name>
<dbReference type="InterPro" id="IPR000801">
    <property type="entry name" value="Esterase-like"/>
</dbReference>
<keyword evidence="2 4" id="KW-0378">Hydrolase</keyword>
<gene>
    <name evidence="4" type="ORF">SKC35_10455</name>
</gene>
<accession>A0ABW6D7T1</accession>
<dbReference type="PANTHER" id="PTHR40841:SF2">
    <property type="entry name" value="SIDEROPHORE-DEGRADING ESTERASE (EUROFUNG)"/>
    <property type="match status" value="1"/>
</dbReference>
<dbReference type="Pfam" id="PF00756">
    <property type="entry name" value="Esterase"/>
    <property type="match status" value="1"/>
</dbReference>
<comment type="similarity">
    <text evidence="1">Belongs to the esterase D family.</text>
</comment>
<reference evidence="4 5" key="1">
    <citation type="submission" date="2024-03" db="EMBL/GenBank/DDBJ databases">
        <title>Aquirufa genome sequencing.</title>
        <authorList>
            <person name="Pitt A."/>
            <person name="Hahn M.W."/>
        </authorList>
    </citation>
    <scope>NUCLEOTIDE SEQUENCE [LARGE SCALE GENOMIC DNA]</scope>
    <source>
        <strain evidence="4 5">KTFRIE-69F</strain>
    </source>
</reference>
<proteinExistence type="inferred from homology"/>
<dbReference type="PANTHER" id="PTHR40841">
    <property type="entry name" value="SIDEROPHORE TRIACETYLFUSARININE C ESTERASE"/>
    <property type="match status" value="1"/>
</dbReference>
<dbReference type="SUPFAM" id="SSF53474">
    <property type="entry name" value="alpha/beta-Hydrolases"/>
    <property type="match status" value="1"/>
</dbReference>
<dbReference type="Gene3D" id="3.40.50.1820">
    <property type="entry name" value="alpha/beta hydrolase"/>
    <property type="match status" value="1"/>
</dbReference>